<name>A0A194QR68_PAPMA</name>
<keyword evidence="2" id="KW-0418">Kinase</keyword>
<dbReference type="InterPro" id="IPR027417">
    <property type="entry name" value="P-loop_NTPase"/>
</dbReference>
<dbReference type="EMBL" id="KQ461175">
    <property type="protein sequence ID" value="KPJ07844.1"/>
    <property type="molecule type" value="Genomic_DNA"/>
</dbReference>
<dbReference type="KEGG" id="pmac:106718510"/>
<accession>A0A194QR68</accession>
<evidence type="ECO:0000313" key="3">
    <source>
        <dbReference type="Proteomes" id="UP000053240"/>
    </source>
</evidence>
<feature type="region of interest" description="Disordered" evidence="1">
    <location>
        <begin position="221"/>
        <end position="262"/>
    </location>
</feature>
<dbReference type="Pfam" id="PF00406">
    <property type="entry name" value="ADK"/>
    <property type="match status" value="1"/>
</dbReference>
<feature type="compositionally biased region" description="Acidic residues" evidence="1">
    <location>
        <begin position="241"/>
        <end position="251"/>
    </location>
</feature>
<dbReference type="AlphaFoldDB" id="A0A194QR68"/>
<dbReference type="InParanoid" id="A0A194QR68"/>
<keyword evidence="3" id="KW-1185">Reference proteome</keyword>
<protein>
    <submittedName>
        <fullName evidence="2">Adenylate kinase domain-containing protein 1</fullName>
    </submittedName>
</protein>
<dbReference type="STRING" id="76193.A0A194QR68"/>
<dbReference type="SUPFAM" id="SSF52540">
    <property type="entry name" value="P-loop containing nucleoside triphosphate hydrolases"/>
    <property type="match status" value="1"/>
</dbReference>
<organism evidence="2 3">
    <name type="scientific">Papilio machaon</name>
    <name type="common">Old World swallowtail butterfly</name>
    <dbReference type="NCBI Taxonomy" id="76193"/>
    <lineage>
        <taxon>Eukaryota</taxon>
        <taxon>Metazoa</taxon>
        <taxon>Ecdysozoa</taxon>
        <taxon>Arthropoda</taxon>
        <taxon>Hexapoda</taxon>
        <taxon>Insecta</taxon>
        <taxon>Pterygota</taxon>
        <taxon>Neoptera</taxon>
        <taxon>Endopterygota</taxon>
        <taxon>Lepidoptera</taxon>
        <taxon>Glossata</taxon>
        <taxon>Ditrysia</taxon>
        <taxon>Papilionoidea</taxon>
        <taxon>Papilionidae</taxon>
        <taxon>Papilioninae</taxon>
        <taxon>Papilio</taxon>
    </lineage>
</organism>
<dbReference type="Gene3D" id="3.40.50.300">
    <property type="entry name" value="P-loop containing nucleotide triphosphate hydrolases"/>
    <property type="match status" value="1"/>
</dbReference>
<dbReference type="GO" id="GO:0016301">
    <property type="term" value="F:kinase activity"/>
    <property type="evidence" value="ECO:0007669"/>
    <property type="project" value="UniProtKB-KW"/>
</dbReference>
<sequence length="262" mass="29542">MDAVKTDNYNPKLKIVDKSGIKNVAPDRNVIYSGNLNLIKSTVKKSDYDLRPLAAAILGLNNTAAPLPDNLEFYHTWTDIDSQEAFLNSKPTCYIILGKPGTGGYSLGESMAKKLNVVHISPKNVLVDEMEQKSITGKCIDFNLRHNNICKYDTIITIMKKKIQSPAVQHRGYVISGVPLVTSSKNIEYFTKNLHDEESVLIAEEIVDGIIETVFKKRRKGRKHDTEAVNSSQSSANMLEIESEIEEEEEENKNQMQIWRKK</sequence>
<proteinExistence type="predicted"/>
<evidence type="ECO:0000256" key="1">
    <source>
        <dbReference type="SAM" id="MobiDB-lite"/>
    </source>
</evidence>
<dbReference type="Proteomes" id="UP000053240">
    <property type="component" value="Unassembled WGS sequence"/>
</dbReference>
<feature type="compositionally biased region" description="Polar residues" evidence="1">
    <location>
        <begin position="228"/>
        <end position="237"/>
    </location>
</feature>
<gene>
    <name evidence="2" type="ORF">RR48_12686</name>
</gene>
<evidence type="ECO:0000313" key="2">
    <source>
        <dbReference type="EMBL" id="KPJ07844.1"/>
    </source>
</evidence>
<reference evidence="2 3" key="1">
    <citation type="journal article" date="2015" name="Nat. Commun.">
        <title>Outbred genome sequencing and CRISPR/Cas9 gene editing in butterflies.</title>
        <authorList>
            <person name="Li X."/>
            <person name="Fan D."/>
            <person name="Zhang W."/>
            <person name="Liu G."/>
            <person name="Zhang L."/>
            <person name="Zhao L."/>
            <person name="Fang X."/>
            <person name="Chen L."/>
            <person name="Dong Y."/>
            <person name="Chen Y."/>
            <person name="Ding Y."/>
            <person name="Zhao R."/>
            <person name="Feng M."/>
            <person name="Zhu Y."/>
            <person name="Feng Y."/>
            <person name="Jiang X."/>
            <person name="Zhu D."/>
            <person name="Xiang H."/>
            <person name="Feng X."/>
            <person name="Li S."/>
            <person name="Wang J."/>
            <person name="Zhang G."/>
            <person name="Kronforst M.R."/>
            <person name="Wang W."/>
        </authorList>
    </citation>
    <scope>NUCLEOTIDE SEQUENCE [LARGE SCALE GENOMIC DNA]</scope>
    <source>
        <strain evidence="2">Ya'a_city_454_Pm</strain>
        <tissue evidence="2">Whole body</tissue>
    </source>
</reference>
<keyword evidence="2" id="KW-0808">Transferase</keyword>